<feature type="region of interest" description="Disordered" evidence="1">
    <location>
        <begin position="1"/>
        <end position="55"/>
    </location>
</feature>
<evidence type="ECO:0000256" key="1">
    <source>
        <dbReference type="SAM" id="MobiDB-lite"/>
    </source>
</evidence>
<dbReference type="Proteomes" id="UP001139353">
    <property type="component" value="Unassembled WGS sequence"/>
</dbReference>
<dbReference type="Gene3D" id="1.25.40.10">
    <property type="entry name" value="Tetratricopeptide repeat domain"/>
    <property type="match status" value="1"/>
</dbReference>
<comment type="caution">
    <text evidence="2">The sequence shown here is derived from an EMBL/GenBank/DDBJ whole genome shotgun (WGS) entry which is preliminary data.</text>
</comment>
<evidence type="ECO:0000313" key="2">
    <source>
        <dbReference type="EMBL" id="MCK9685787.1"/>
    </source>
</evidence>
<dbReference type="InterPro" id="IPR011990">
    <property type="entry name" value="TPR-like_helical_dom_sf"/>
</dbReference>
<dbReference type="AlphaFoldDB" id="A0A9X2BYY5"/>
<sequence>MPKHQDSSADKPAAGAPFAQLAEALRARPLPRKPRRHGEPADAEAAAQQPPTVEEQLDRAEICSRSGRLDDAIAICNALRPSLVAGNDPQSLGWCDFVLALSHLNAGRAKEAVIAGYRAIGKLPPGTRLMRSLTMLASAVARTGDATGALELLERAKQQLPLVESARDRCLFWANCGTTYHGLGDAHEAIRHSMMAESMLGEFDDPYVHSAMRMNLLVQRVGLAVAGCNGVETPELTELFGAFAAHAERLVAAGQHYPVAKGSEDIADAYIAIGQNEQARETLLLGIKSADAAKASPDRGALELRLGRLERMAGQYRRASAHIGLALELLAQGELLKELAEAHLENSLLNEERQHWRAALDSYRESAQIRERLLIAQSDARAHALTVRLELVRGSTAG</sequence>
<dbReference type="SUPFAM" id="SSF48452">
    <property type="entry name" value="TPR-like"/>
    <property type="match status" value="2"/>
</dbReference>
<organism evidence="2 3">
    <name type="scientific">Scleromatobacter humisilvae</name>
    <dbReference type="NCBI Taxonomy" id="2897159"/>
    <lineage>
        <taxon>Bacteria</taxon>
        <taxon>Pseudomonadati</taxon>
        <taxon>Pseudomonadota</taxon>
        <taxon>Betaproteobacteria</taxon>
        <taxon>Burkholderiales</taxon>
        <taxon>Sphaerotilaceae</taxon>
        <taxon>Scleromatobacter</taxon>
    </lineage>
</organism>
<evidence type="ECO:0000313" key="3">
    <source>
        <dbReference type="Proteomes" id="UP001139353"/>
    </source>
</evidence>
<proteinExistence type="predicted"/>
<gene>
    <name evidence="2" type="ORF">LPC04_08715</name>
</gene>
<protein>
    <submittedName>
        <fullName evidence="2">Uncharacterized protein</fullName>
    </submittedName>
</protein>
<accession>A0A9X2BYY5</accession>
<dbReference type="RefSeq" id="WP_275681778.1">
    <property type="nucleotide sequence ID" value="NZ_JAJLJH010000001.1"/>
</dbReference>
<reference evidence="2" key="1">
    <citation type="submission" date="2021-11" db="EMBL/GenBank/DDBJ databases">
        <title>BS-T2-15 a new species belonging to the Comamonadaceae family isolated from the soil of a French oak forest.</title>
        <authorList>
            <person name="Mieszkin S."/>
            <person name="Alain K."/>
        </authorList>
    </citation>
    <scope>NUCLEOTIDE SEQUENCE</scope>
    <source>
        <strain evidence="2">BS-T2-15</strain>
    </source>
</reference>
<name>A0A9X2BYY5_9BURK</name>
<dbReference type="EMBL" id="JAJLJH010000001">
    <property type="protein sequence ID" value="MCK9685787.1"/>
    <property type="molecule type" value="Genomic_DNA"/>
</dbReference>
<keyword evidence="3" id="KW-1185">Reference proteome</keyword>